<keyword evidence="1" id="KW-0689">Ribosomal protein</keyword>
<keyword evidence="3" id="KW-1185">Reference proteome</keyword>
<gene>
    <name evidence="2" type="ORF">NliqN6_0874</name>
</gene>
<dbReference type="GO" id="GO:0003735">
    <property type="term" value="F:structural constituent of ribosome"/>
    <property type="evidence" value="ECO:0007669"/>
    <property type="project" value="UniProtKB-UniRule"/>
</dbReference>
<organism evidence="2 3">
    <name type="scientific">Naganishia liquefaciens</name>
    <dbReference type="NCBI Taxonomy" id="104408"/>
    <lineage>
        <taxon>Eukaryota</taxon>
        <taxon>Fungi</taxon>
        <taxon>Dikarya</taxon>
        <taxon>Basidiomycota</taxon>
        <taxon>Agaricomycotina</taxon>
        <taxon>Tremellomycetes</taxon>
        <taxon>Filobasidiales</taxon>
        <taxon>Filobasidiaceae</taxon>
        <taxon>Naganishia</taxon>
    </lineage>
</organism>
<reference evidence="2" key="1">
    <citation type="submission" date="2020-07" db="EMBL/GenBank/DDBJ databases">
        <title>Draft Genome Sequence of a Deep-Sea Yeast, Naganishia (Cryptococcus) liquefaciens strain N6.</title>
        <authorList>
            <person name="Han Y.W."/>
            <person name="Kajitani R."/>
            <person name="Morimoto H."/>
            <person name="Parhat M."/>
            <person name="Tsubouchi H."/>
            <person name="Bakenova O."/>
            <person name="Ogata M."/>
            <person name="Argunhan B."/>
            <person name="Aoki R."/>
            <person name="Kajiwara S."/>
            <person name="Itoh T."/>
            <person name="Iwasaki H."/>
        </authorList>
    </citation>
    <scope>NUCLEOTIDE SEQUENCE</scope>
    <source>
        <strain evidence="2">N6</strain>
    </source>
</reference>
<dbReference type="OrthoDB" id="2332379at2759"/>
<dbReference type="GO" id="GO:0005762">
    <property type="term" value="C:mitochondrial large ribosomal subunit"/>
    <property type="evidence" value="ECO:0007669"/>
    <property type="project" value="UniProtKB-UniRule"/>
</dbReference>
<keyword evidence="1" id="KW-0496">Mitochondrion</keyword>
<evidence type="ECO:0000313" key="2">
    <source>
        <dbReference type="EMBL" id="GHJ84472.1"/>
    </source>
</evidence>
<dbReference type="AlphaFoldDB" id="A0A8H3TNT7"/>
<dbReference type="PANTHER" id="PTHR28271:SF1">
    <property type="entry name" value="LARGE RIBOSOMAL SUBUNIT PROTEIN ML60"/>
    <property type="match status" value="1"/>
</dbReference>
<dbReference type="InterPro" id="IPR016340">
    <property type="entry name" value="Ribosomal_mL60"/>
</dbReference>
<dbReference type="EMBL" id="BLZA01000007">
    <property type="protein sequence ID" value="GHJ84472.1"/>
    <property type="molecule type" value="Genomic_DNA"/>
</dbReference>
<evidence type="ECO:0000256" key="1">
    <source>
        <dbReference type="PIRNR" id="PIRNR002216"/>
    </source>
</evidence>
<dbReference type="PANTHER" id="PTHR28271">
    <property type="entry name" value="54S RIBOSOMAL PROTEIN L31, MITOCHONDRIAL"/>
    <property type="match status" value="1"/>
</dbReference>
<comment type="caution">
    <text evidence="2">The sequence shown here is derived from an EMBL/GenBank/DDBJ whole genome shotgun (WGS) entry which is preliminary data.</text>
</comment>
<dbReference type="Pfam" id="PF09784">
    <property type="entry name" value="L31"/>
    <property type="match status" value="1"/>
</dbReference>
<proteinExistence type="predicted"/>
<protein>
    <recommendedName>
        <fullName evidence="1">Large ribosomal subunit protein mL60</fullName>
    </recommendedName>
</protein>
<dbReference type="Proteomes" id="UP000620104">
    <property type="component" value="Unassembled WGS sequence"/>
</dbReference>
<accession>A0A8H3TNT7</accession>
<evidence type="ECO:0000313" key="3">
    <source>
        <dbReference type="Proteomes" id="UP000620104"/>
    </source>
</evidence>
<keyword evidence="1" id="KW-0687">Ribonucleoprotein</keyword>
<sequence>MFGAFRSSSVCSGGLLWKSPWRMSPTRKANQRKRMKAVDSVIDAIRQSGVQCKALDRALLLPTEAEMLPKDKYTTFSPMSAGYRKSVHRVPKFTKLTLRENPTGF</sequence>
<name>A0A8H3TNT7_9TREE</name>
<comment type="subunit">
    <text evidence="1">Component of the mitochondrial large ribosomal subunit.</text>
</comment>
<dbReference type="PIRSF" id="PIRSF002216">
    <property type="entry name" value="MRPL31_prd"/>
    <property type="match status" value="1"/>
</dbReference>
<comment type="subcellular location">
    <subcellularLocation>
        <location evidence="1">Mitochondrion</location>
    </subcellularLocation>
</comment>
<dbReference type="GO" id="GO:0032543">
    <property type="term" value="P:mitochondrial translation"/>
    <property type="evidence" value="ECO:0007669"/>
    <property type="project" value="UniProtKB-UniRule"/>
</dbReference>